<evidence type="ECO:0000259" key="2">
    <source>
        <dbReference type="Pfam" id="PF04218"/>
    </source>
</evidence>
<dbReference type="RefSeq" id="XP_055869751.1">
    <property type="nucleotide sequence ID" value="XM_056013776.1"/>
</dbReference>
<feature type="compositionally biased region" description="Basic and acidic residues" evidence="1">
    <location>
        <begin position="106"/>
        <end position="126"/>
    </location>
</feature>
<dbReference type="Pfam" id="PF04218">
    <property type="entry name" value="CENP-B_N"/>
    <property type="match status" value="1"/>
</dbReference>
<dbReference type="SUPFAM" id="SSF46689">
    <property type="entry name" value="Homeodomain-like"/>
    <property type="match status" value="1"/>
</dbReference>
<feature type="compositionally biased region" description="Low complexity" evidence="1">
    <location>
        <begin position="127"/>
        <end position="141"/>
    </location>
</feature>
<name>A0A9W2Z4A4_BIOGL</name>
<feature type="compositionally biased region" description="Basic and acidic residues" evidence="1">
    <location>
        <begin position="55"/>
        <end position="68"/>
    </location>
</feature>
<dbReference type="Proteomes" id="UP001165740">
    <property type="component" value="Chromosome 16"/>
</dbReference>
<dbReference type="AlphaFoldDB" id="A0A9W2Z4A4"/>
<feature type="domain" description="HTH psq-type" evidence="2">
    <location>
        <begin position="74"/>
        <end position="111"/>
    </location>
</feature>
<proteinExistence type="predicted"/>
<dbReference type="InterPro" id="IPR009057">
    <property type="entry name" value="Homeodomain-like_sf"/>
</dbReference>
<protein>
    <submittedName>
        <fullName evidence="4">Uncharacterized protein LOC129923335 isoform X1</fullName>
    </submittedName>
</protein>
<keyword evidence="3" id="KW-1185">Reference proteome</keyword>
<evidence type="ECO:0000256" key="1">
    <source>
        <dbReference type="SAM" id="MobiDB-lite"/>
    </source>
</evidence>
<feature type="region of interest" description="Disordered" evidence="1">
    <location>
        <begin position="31"/>
        <end position="68"/>
    </location>
</feature>
<dbReference type="GeneID" id="129923335"/>
<evidence type="ECO:0000313" key="4">
    <source>
        <dbReference type="RefSeq" id="XP_055869751.1"/>
    </source>
</evidence>
<reference evidence="4" key="1">
    <citation type="submission" date="2025-08" db="UniProtKB">
        <authorList>
            <consortium name="RefSeq"/>
        </authorList>
    </citation>
    <scope>IDENTIFICATION</scope>
</reference>
<organism evidence="3 4">
    <name type="scientific">Biomphalaria glabrata</name>
    <name type="common">Bloodfluke planorb</name>
    <name type="synonym">Freshwater snail</name>
    <dbReference type="NCBI Taxonomy" id="6526"/>
    <lineage>
        <taxon>Eukaryota</taxon>
        <taxon>Metazoa</taxon>
        <taxon>Spiralia</taxon>
        <taxon>Lophotrochozoa</taxon>
        <taxon>Mollusca</taxon>
        <taxon>Gastropoda</taxon>
        <taxon>Heterobranchia</taxon>
        <taxon>Euthyneura</taxon>
        <taxon>Panpulmonata</taxon>
        <taxon>Hygrophila</taxon>
        <taxon>Lymnaeoidea</taxon>
        <taxon>Planorbidae</taxon>
        <taxon>Biomphalaria</taxon>
    </lineage>
</organism>
<dbReference type="Gene3D" id="1.10.10.60">
    <property type="entry name" value="Homeodomain-like"/>
    <property type="match status" value="1"/>
</dbReference>
<dbReference type="GO" id="GO:0003677">
    <property type="term" value="F:DNA binding"/>
    <property type="evidence" value="ECO:0007669"/>
    <property type="project" value="InterPro"/>
</dbReference>
<evidence type="ECO:0000313" key="3">
    <source>
        <dbReference type="Proteomes" id="UP001165740"/>
    </source>
</evidence>
<sequence>MDMSEYKKERSRGEEMNVARKFEEMQKQIDELKTKKPTEIRTNETTTSGTLAPRKVNDEGNEKRTKKRIPIELKKRIIAKRESGMRIKDIASHYGMPQSTISTFLKNKEVIKSTKSKETEKGRELPPKATTSKPSPSTSSSHGIKRPASEKLDFTQQQPEIFKKRNTFGMKEKQDLFYLVLEGIDWEAARNKMILWEHEPRTAEEYKNRVKYQFKK</sequence>
<dbReference type="InterPro" id="IPR007889">
    <property type="entry name" value="HTH_Psq"/>
</dbReference>
<accession>A0A9W2Z4A4</accession>
<gene>
    <name evidence="4" type="primary">LOC129923335</name>
</gene>
<feature type="compositionally biased region" description="Basic and acidic residues" evidence="1">
    <location>
        <begin position="31"/>
        <end position="42"/>
    </location>
</feature>
<dbReference type="OrthoDB" id="6601468at2759"/>
<feature type="region of interest" description="Disordered" evidence="1">
    <location>
        <begin position="98"/>
        <end position="158"/>
    </location>
</feature>